<name>A0A385JEZ7_9TREE</name>
<proteinExistence type="predicted"/>
<dbReference type="RefSeq" id="YP_009531548.1">
    <property type="nucleotide sequence ID" value="NC_039747.1"/>
</dbReference>
<protein>
    <submittedName>
        <fullName evidence="1">Uncharacterized protein</fullName>
    </submittedName>
</protein>
<keyword evidence="1" id="KW-0496">Mitochondrion</keyword>
<gene>
    <name evidence="1" type="primary">orf233</name>
</gene>
<reference evidence="1" key="1">
    <citation type="submission" date="2018-08" db="EMBL/GenBank/DDBJ databases">
        <title>Characterization and comparative mitogenomic analysis of Basidiomycete yeast Hannaella oryzae and phylogenetic analysis of the Basidiomycota.</title>
        <authorList>
            <person name="Li Q."/>
            <person name="Jin X."/>
            <person name="Xiong C."/>
            <person name="Li P."/>
            <person name="Chen Z."/>
            <person name="Huang W."/>
        </authorList>
    </citation>
    <scope>NUCLEOTIDE SEQUENCE</scope>
</reference>
<accession>A0A385JEZ7</accession>
<dbReference type="AlphaFoldDB" id="A0A385JEZ7"/>
<organism evidence="1">
    <name type="scientific">Hannaella oryzae</name>
    <dbReference type="NCBI Taxonomy" id="4979"/>
    <lineage>
        <taxon>Eukaryota</taxon>
        <taxon>Fungi</taxon>
        <taxon>Dikarya</taxon>
        <taxon>Basidiomycota</taxon>
        <taxon>Agaricomycotina</taxon>
        <taxon>Tremellomycetes</taxon>
        <taxon>Tremellales</taxon>
        <taxon>Bulleribasidiaceae</taxon>
        <taxon>Hannaella</taxon>
    </lineage>
</organism>
<sequence length="233" mass="26104">MKRVPMITWNPWNPVEKKKHDPYTPSAIVKSASTYSSPCSAVNSAASRIVSAIPIIAARRLPSITAWWAYVTVAPLERSRTVLRRGTVIGLRAVTPTGGHCDPSSTVGASEEWKYLQKIDRKKKISVTMNSVTPIVRPFCTISVWSPRYVPSAVMSRNHRMNANSVDRNPSVSRVDPCAIPFMYRTPPTVIDSTALAVRRGQGLASTRWKGKDWNWYRGCDTAFVIIYVYNNY</sequence>
<dbReference type="GeneID" id="38332398"/>
<dbReference type="EMBL" id="MH732752">
    <property type="protein sequence ID" value="AXY96248.1"/>
    <property type="molecule type" value="Genomic_DNA"/>
</dbReference>
<evidence type="ECO:0000313" key="1">
    <source>
        <dbReference type="EMBL" id="AXY96248.1"/>
    </source>
</evidence>
<geneLocation type="mitochondrion" evidence="1"/>